<dbReference type="CDD" id="cd05260">
    <property type="entry name" value="GDP_MD_SDR_e"/>
    <property type="match status" value="1"/>
</dbReference>
<dbReference type="GO" id="GO:0008446">
    <property type="term" value="F:GDP-mannose 4,6-dehydratase activity"/>
    <property type="evidence" value="ECO:0007669"/>
    <property type="project" value="UniProtKB-EC"/>
</dbReference>
<comment type="similarity">
    <text evidence="3">Belongs to the NAD(P)-dependent epimerase/dehydratase family. GDP-mannose 4,6-dehydratase subfamily.</text>
</comment>
<dbReference type="AlphaFoldDB" id="A0A3S0TDA8"/>
<proteinExistence type="inferred from homology"/>
<dbReference type="SUPFAM" id="SSF51735">
    <property type="entry name" value="NAD(P)-binding Rossmann-fold domains"/>
    <property type="match status" value="1"/>
</dbReference>
<name>A0A3S0TDA8_9HYPH</name>
<keyword evidence="5" id="KW-0536">Nodulation</keyword>
<dbReference type="GO" id="GO:0042351">
    <property type="term" value="P:'de novo' GDP-L-fucose biosynthetic process"/>
    <property type="evidence" value="ECO:0007669"/>
    <property type="project" value="TreeGrafter"/>
</dbReference>
<dbReference type="OrthoDB" id="9779041at2"/>
<comment type="catalytic activity">
    <reaction evidence="1">
        <text>GDP-alpha-D-mannose = GDP-4-dehydro-alpha-D-rhamnose + H2O</text>
        <dbReference type="Rhea" id="RHEA:23820"/>
        <dbReference type="ChEBI" id="CHEBI:15377"/>
        <dbReference type="ChEBI" id="CHEBI:57527"/>
        <dbReference type="ChEBI" id="CHEBI:57964"/>
        <dbReference type="EC" id="4.2.1.47"/>
    </reaction>
</comment>
<evidence type="ECO:0000256" key="3">
    <source>
        <dbReference type="ARBA" id="ARBA00009263"/>
    </source>
</evidence>
<accession>A0A3S0TDA8</accession>
<dbReference type="EC" id="4.2.1.47" evidence="4"/>
<dbReference type="PANTHER" id="PTHR43715:SF1">
    <property type="entry name" value="GDP-MANNOSE 4,6 DEHYDRATASE"/>
    <property type="match status" value="1"/>
</dbReference>
<feature type="domain" description="NAD(P)-binding" evidence="8">
    <location>
        <begin position="29"/>
        <end position="336"/>
    </location>
</feature>
<sequence length="349" mass="38574">MPARASGSRSTGWKELCDRGTLAMTIRALVTGVTGQDGSYLAELLLRKGYEVHGVVRPERLAHQALMPEYLQMLLSRIVVHGADLRDSTQISSICRSVAPDETYHLGGPSRVDSNVTGSSDVYHAIFGSTKALLDALTDRPGSRFFLAGTSEIFGTPLQTPQSESSARNPRSLYGFAKLAATDLVARYRTALGSFACTGILFNHESPRREQFFLSRKVTRGLARVALGRQQHVSLGNLDALRDWGYAPDYVEAMWSILQHRVAADYVVATGKARSVRQLVETACSVLHLDPAGCIEQDPRFFRPLEPIPLCGDPRFIEREIGWSARKSFEELIREMVLHDIDAEKKRGG</sequence>
<dbReference type="Gene3D" id="3.90.25.10">
    <property type="entry name" value="UDP-galactose 4-epimerase, domain 1"/>
    <property type="match status" value="1"/>
</dbReference>
<gene>
    <name evidence="9" type="ORF">EFQ99_06865</name>
</gene>
<dbReference type="Proteomes" id="UP000278823">
    <property type="component" value="Unassembled WGS sequence"/>
</dbReference>
<protein>
    <recommendedName>
        <fullName evidence="4">GDP-mannose 4,6-dehydratase</fullName>
        <ecNumber evidence="4">4.2.1.47</ecNumber>
    </recommendedName>
</protein>
<comment type="function">
    <text evidence="7">Catalyzes the conversion of GDP-D-mannose to GDP-4-dehydro-6-deoxy-D-mannose.</text>
</comment>
<dbReference type="PANTHER" id="PTHR43715">
    <property type="entry name" value="GDP-MANNOSE 4,6-DEHYDRATASE"/>
    <property type="match status" value="1"/>
</dbReference>
<evidence type="ECO:0000256" key="2">
    <source>
        <dbReference type="ARBA" id="ARBA00001937"/>
    </source>
</evidence>
<comment type="cofactor">
    <cofactor evidence="2">
        <name>NADP(+)</name>
        <dbReference type="ChEBI" id="CHEBI:58349"/>
    </cofactor>
</comment>
<dbReference type="Pfam" id="PF16363">
    <property type="entry name" value="GDP_Man_Dehyd"/>
    <property type="match status" value="1"/>
</dbReference>
<dbReference type="InterPro" id="IPR016040">
    <property type="entry name" value="NAD(P)-bd_dom"/>
</dbReference>
<dbReference type="FunFam" id="3.40.50.720:FF:000924">
    <property type="entry name" value="GDP-mannose 4,6 dehydratase"/>
    <property type="match status" value="1"/>
</dbReference>
<evidence type="ECO:0000259" key="8">
    <source>
        <dbReference type="Pfam" id="PF16363"/>
    </source>
</evidence>
<keyword evidence="6" id="KW-0456">Lyase</keyword>
<evidence type="ECO:0000256" key="5">
    <source>
        <dbReference type="ARBA" id="ARBA00022458"/>
    </source>
</evidence>
<evidence type="ECO:0000313" key="9">
    <source>
        <dbReference type="EMBL" id="RUM26010.1"/>
    </source>
</evidence>
<evidence type="ECO:0000256" key="6">
    <source>
        <dbReference type="ARBA" id="ARBA00023239"/>
    </source>
</evidence>
<dbReference type="EMBL" id="RJTH01000002">
    <property type="protein sequence ID" value="RUM26010.1"/>
    <property type="molecule type" value="Genomic_DNA"/>
</dbReference>
<keyword evidence="10" id="KW-1185">Reference proteome</keyword>
<dbReference type="Gene3D" id="3.40.50.720">
    <property type="entry name" value="NAD(P)-binding Rossmann-like Domain"/>
    <property type="match status" value="1"/>
</dbReference>
<evidence type="ECO:0000256" key="7">
    <source>
        <dbReference type="ARBA" id="ARBA00059383"/>
    </source>
</evidence>
<evidence type="ECO:0000256" key="4">
    <source>
        <dbReference type="ARBA" id="ARBA00011989"/>
    </source>
</evidence>
<dbReference type="InterPro" id="IPR036291">
    <property type="entry name" value="NAD(P)-bd_dom_sf"/>
</dbReference>
<organism evidence="9 10">
    <name type="scientific">Rhizobium vallis</name>
    <dbReference type="NCBI Taxonomy" id="634290"/>
    <lineage>
        <taxon>Bacteria</taxon>
        <taxon>Pseudomonadati</taxon>
        <taxon>Pseudomonadota</taxon>
        <taxon>Alphaproteobacteria</taxon>
        <taxon>Hyphomicrobiales</taxon>
        <taxon>Rhizobiaceae</taxon>
        <taxon>Rhizobium/Agrobacterium group</taxon>
        <taxon>Rhizobium</taxon>
    </lineage>
</organism>
<evidence type="ECO:0000313" key="10">
    <source>
        <dbReference type="Proteomes" id="UP000278823"/>
    </source>
</evidence>
<dbReference type="InterPro" id="IPR006368">
    <property type="entry name" value="GDP_Man_deHydtase"/>
</dbReference>
<comment type="caution">
    <text evidence="9">The sequence shown here is derived from an EMBL/GenBank/DDBJ whole genome shotgun (WGS) entry which is preliminary data.</text>
</comment>
<reference evidence="10" key="1">
    <citation type="submission" date="2018-11" db="EMBL/GenBank/DDBJ databases">
        <title>Rhizobium chutanense sp. nov., isolated from root nodules of Phaseolus vulgaris in China.</title>
        <authorList>
            <person name="Huo Y."/>
        </authorList>
    </citation>
    <scope>NUCLEOTIDE SEQUENCE [LARGE SCALE GENOMIC DNA]</scope>
    <source>
        <strain evidence="10">CCBAU 65647</strain>
    </source>
</reference>
<evidence type="ECO:0000256" key="1">
    <source>
        <dbReference type="ARBA" id="ARBA00000188"/>
    </source>
</evidence>